<comment type="caution">
    <text evidence="3">The sequence shown here is derived from an EMBL/GenBank/DDBJ whole genome shotgun (WGS) entry which is preliminary data.</text>
</comment>
<accession>A0AA37SLQ6</accession>
<evidence type="ECO:0000259" key="2">
    <source>
        <dbReference type="SMART" id="SM00481"/>
    </source>
</evidence>
<dbReference type="InterPro" id="IPR003141">
    <property type="entry name" value="Pol/His_phosphatase_N"/>
</dbReference>
<dbReference type="InterPro" id="IPR016195">
    <property type="entry name" value="Pol/histidinol_Pase-like"/>
</dbReference>
<dbReference type="Proteomes" id="UP001156666">
    <property type="component" value="Unassembled WGS sequence"/>
</dbReference>
<feature type="signal peptide" evidence="1">
    <location>
        <begin position="1"/>
        <end position="20"/>
    </location>
</feature>
<feature type="domain" description="Polymerase/histidinol phosphatase N-terminal" evidence="2">
    <location>
        <begin position="40"/>
        <end position="118"/>
    </location>
</feature>
<dbReference type="PANTHER" id="PTHR42924">
    <property type="entry name" value="EXONUCLEASE"/>
    <property type="match status" value="1"/>
</dbReference>
<dbReference type="Pfam" id="PF16392">
    <property type="entry name" value="DUF5001"/>
    <property type="match status" value="1"/>
</dbReference>
<name>A0AA37SLQ6_9BACT</name>
<dbReference type="RefSeq" id="WP_235292565.1">
    <property type="nucleotide sequence ID" value="NZ_BSOH01000001.1"/>
</dbReference>
<reference evidence="3" key="2">
    <citation type="submission" date="2023-01" db="EMBL/GenBank/DDBJ databases">
        <title>Draft genome sequence of Portibacter lacus strain NBRC 108769.</title>
        <authorList>
            <person name="Sun Q."/>
            <person name="Mori K."/>
        </authorList>
    </citation>
    <scope>NUCLEOTIDE SEQUENCE</scope>
    <source>
        <strain evidence="3">NBRC 108769</strain>
    </source>
</reference>
<organism evidence="3 4">
    <name type="scientific">Portibacter lacus</name>
    <dbReference type="NCBI Taxonomy" id="1099794"/>
    <lineage>
        <taxon>Bacteria</taxon>
        <taxon>Pseudomonadati</taxon>
        <taxon>Bacteroidota</taxon>
        <taxon>Saprospiria</taxon>
        <taxon>Saprospirales</taxon>
        <taxon>Haliscomenobacteraceae</taxon>
        <taxon>Portibacter</taxon>
    </lineage>
</organism>
<evidence type="ECO:0000313" key="3">
    <source>
        <dbReference type="EMBL" id="GLR15667.1"/>
    </source>
</evidence>
<dbReference type="Gene3D" id="3.20.20.140">
    <property type="entry name" value="Metal-dependent hydrolases"/>
    <property type="match status" value="1"/>
</dbReference>
<dbReference type="PANTHER" id="PTHR42924:SF3">
    <property type="entry name" value="POLYMERASE_HISTIDINOL PHOSPHATASE N-TERMINAL DOMAIN-CONTAINING PROTEIN"/>
    <property type="match status" value="1"/>
</dbReference>
<evidence type="ECO:0000256" key="1">
    <source>
        <dbReference type="SAM" id="SignalP"/>
    </source>
</evidence>
<dbReference type="EMBL" id="BSOH01000001">
    <property type="protein sequence ID" value="GLR15667.1"/>
    <property type="molecule type" value="Genomic_DNA"/>
</dbReference>
<dbReference type="InterPro" id="IPR052018">
    <property type="entry name" value="PHP_domain"/>
</dbReference>
<feature type="chain" id="PRO_5041340632" evidence="1">
    <location>
        <begin position="21"/>
        <end position="372"/>
    </location>
</feature>
<reference evidence="3" key="1">
    <citation type="journal article" date="2014" name="Int. J. Syst. Evol. Microbiol.">
        <title>Complete genome sequence of Corynebacterium casei LMG S-19264T (=DSM 44701T), isolated from a smear-ripened cheese.</title>
        <authorList>
            <consortium name="US DOE Joint Genome Institute (JGI-PGF)"/>
            <person name="Walter F."/>
            <person name="Albersmeier A."/>
            <person name="Kalinowski J."/>
            <person name="Ruckert C."/>
        </authorList>
    </citation>
    <scope>NUCLEOTIDE SEQUENCE</scope>
    <source>
        <strain evidence="3">NBRC 108769</strain>
    </source>
</reference>
<dbReference type="SUPFAM" id="SSF89550">
    <property type="entry name" value="PHP domain-like"/>
    <property type="match status" value="1"/>
</dbReference>
<protein>
    <submittedName>
        <fullName evidence="3">Histidinol-phosphatase</fullName>
    </submittedName>
</protein>
<dbReference type="CDD" id="cd12112">
    <property type="entry name" value="PHP_HisPPase_Chlorobi_like"/>
    <property type="match status" value="1"/>
</dbReference>
<keyword evidence="1" id="KW-0732">Signal</keyword>
<proteinExistence type="predicted"/>
<evidence type="ECO:0000313" key="4">
    <source>
        <dbReference type="Proteomes" id="UP001156666"/>
    </source>
</evidence>
<dbReference type="GO" id="GO:0035312">
    <property type="term" value="F:5'-3' DNA exonuclease activity"/>
    <property type="evidence" value="ECO:0007669"/>
    <property type="project" value="TreeGrafter"/>
</dbReference>
<dbReference type="GO" id="GO:0004534">
    <property type="term" value="F:5'-3' RNA exonuclease activity"/>
    <property type="evidence" value="ECO:0007669"/>
    <property type="project" value="TreeGrafter"/>
</dbReference>
<gene>
    <name evidence="3" type="ORF">GCM10007940_02820</name>
</gene>
<dbReference type="AlphaFoldDB" id="A0AA37SLQ6"/>
<dbReference type="InterPro" id="IPR032165">
    <property type="entry name" value="DUF5001"/>
</dbReference>
<dbReference type="SMART" id="SM00481">
    <property type="entry name" value="POLIIIAc"/>
    <property type="match status" value="1"/>
</dbReference>
<keyword evidence="4" id="KW-1185">Reference proteome</keyword>
<sequence length="372" mass="42053">MKNYLSFLFVAMLFAHTITAQDTDRKIQFPDIDGYLSLKADLHIHTVFSDGSVWPNIRVEEALWDGLDAIAITEHLEYQNHKDDLPNPDRNRAYYIARDNAKAHDLIVIPGAEITRSLPTGPGHCNALFIEDANKLLVEESIDVFEEAKRQGAFVMWNHPDWVAHRPDGVARMNDFNKDLISKGLIHGIEVVNDITYSEETIDIAKEYGLTQIGASDVHGLVDYQFRIASGNHRPITLIFAKEKTAESMKEALFAGRTVAWFNNNLIGEEEWLKAICNASLSFEYDDYIGPTTILQVKVTNISDVDFILNNTSKYSFQRNARIIEIPAHSEKTLLVRTLESLSTVDLQFEILNAVTGKDEYLTLDVPVAKKK</sequence>